<gene>
    <name evidence="4" type="ORF">KDL01_26495</name>
</gene>
<accession>A0A941ETP7</accession>
<dbReference type="RefSeq" id="WP_212531327.1">
    <property type="nucleotide sequence ID" value="NZ_JAGSOG010000165.1"/>
</dbReference>
<dbReference type="AlphaFoldDB" id="A0A941ETP7"/>
<dbReference type="Gene3D" id="3.40.50.2000">
    <property type="entry name" value="Glycogen Phosphorylase B"/>
    <property type="match status" value="1"/>
</dbReference>
<proteinExistence type="predicted"/>
<dbReference type="EC" id="2.4.-.-" evidence="4"/>
<evidence type="ECO:0000313" key="4">
    <source>
        <dbReference type="EMBL" id="MBR7836856.1"/>
    </source>
</evidence>
<dbReference type="EMBL" id="JAGSOG010000165">
    <property type="protein sequence ID" value="MBR7836856.1"/>
    <property type="molecule type" value="Genomic_DNA"/>
</dbReference>
<evidence type="ECO:0000256" key="2">
    <source>
        <dbReference type="ARBA" id="ARBA00022679"/>
    </source>
</evidence>
<organism evidence="4 5">
    <name type="scientific">Actinospica durhamensis</name>
    <dbReference type="NCBI Taxonomy" id="1508375"/>
    <lineage>
        <taxon>Bacteria</taxon>
        <taxon>Bacillati</taxon>
        <taxon>Actinomycetota</taxon>
        <taxon>Actinomycetes</taxon>
        <taxon>Catenulisporales</taxon>
        <taxon>Actinospicaceae</taxon>
        <taxon>Actinospica</taxon>
    </lineage>
</organism>
<feature type="non-terminal residue" evidence="4">
    <location>
        <position position="77"/>
    </location>
</feature>
<sequence>MHILHLTDLYRPSVGGLENHVEAVSRAFLELGHRVSVITVGAPGLPESQDVNGVAVHRIRGWSSALTRLHDDPARPF</sequence>
<keyword evidence="1 4" id="KW-0328">Glycosyltransferase</keyword>
<dbReference type="Pfam" id="PF13439">
    <property type="entry name" value="Glyco_transf_4"/>
    <property type="match status" value="1"/>
</dbReference>
<name>A0A941ETP7_9ACTN</name>
<keyword evidence="2 4" id="KW-0808">Transferase</keyword>
<evidence type="ECO:0000259" key="3">
    <source>
        <dbReference type="Pfam" id="PF13439"/>
    </source>
</evidence>
<dbReference type="GO" id="GO:0016757">
    <property type="term" value="F:glycosyltransferase activity"/>
    <property type="evidence" value="ECO:0007669"/>
    <property type="project" value="UniProtKB-KW"/>
</dbReference>
<dbReference type="InterPro" id="IPR028098">
    <property type="entry name" value="Glyco_trans_4-like_N"/>
</dbReference>
<evidence type="ECO:0000256" key="1">
    <source>
        <dbReference type="ARBA" id="ARBA00022676"/>
    </source>
</evidence>
<feature type="domain" description="Glycosyltransferase subfamily 4-like N-terminal" evidence="3">
    <location>
        <begin position="14"/>
        <end position="65"/>
    </location>
</feature>
<dbReference type="Proteomes" id="UP000675781">
    <property type="component" value="Unassembled WGS sequence"/>
</dbReference>
<evidence type="ECO:0000313" key="5">
    <source>
        <dbReference type="Proteomes" id="UP000675781"/>
    </source>
</evidence>
<reference evidence="4" key="1">
    <citation type="submission" date="2021-04" db="EMBL/GenBank/DDBJ databases">
        <title>Genome based classification of Actinospica acidithermotolerans sp. nov., an actinobacterium isolated from an Indonesian hot spring.</title>
        <authorList>
            <person name="Kusuma A.B."/>
            <person name="Putra K.E."/>
            <person name="Nafisah S."/>
            <person name="Loh J."/>
            <person name="Nouioui I."/>
            <person name="Goodfellow M."/>
        </authorList>
    </citation>
    <scope>NUCLEOTIDE SEQUENCE</scope>
    <source>
        <strain evidence="4">CSCA 57</strain>
    </source>
</reference>
<dbReference type="SUPFAM" id="SSF53756">
    <property type="entry name" value="UDP-Glycosyltransferase/glycogen phosphorylase"/>
    <property type="match status" value="1"/>
</dbReference>
<protein>
    <submittedName>
        <fullName evidence="4">Glycosyltransferase</fullName>
        <ecNumber evidence="4">2.4.-.-</ecNumber>
    </submittedName>
</protein>
<comment type="caution">
    <text evidence="4">The sequence shown here is derived from an EMBL/GenBank/DDBJ whole genome shotgun (WGS) entry which is preliminary data.</text>
</comment>
<keyword evidence="5" id="KW-1185">Reference proteome</keyword>